<protein>
    <submittedName>
        <fullName evidence="1">Unannotated protein</fullName>
    </submittedName>
</protein>
<dbReference type="EMBL" id="CAEZUV010000123">
    <property type="protein sequence ID" value="CAB4617603.1"/>
    <property type="molecule type" value="Genomic_DNA"/>
</dbReference>
<dbReference type="EMBL" id="CAFBOY010000061">
    <property type="protein sequence ID" value="CAB4997994.1"/>
    <property type="molecule type" value="Genomic_DNA"/>
</dbReference>
<sequence length="99" mass="10027">MALSINTLESKESASSIADAKAPNSFTLTVPRLEPPRDAFTNSGMPSGSMDCVIASGLRFHSTSVTVTLGAIAMPAAAKSDLASDLSIACSDATAPLPT</sequence>
<evidence type="ECO:0000313" key="1">
    <source>
        <dbReference type="EMBL" id="CAB4617603.1"/>
    </source>
</evidence>
<accession>A0A6J6HYH7</accession>
<evidence type="ECO:0000313" key="2">
    <source>
        <dbReference type="EMBL" id="CAB4997994.1"/>
    </source>
</evidence>
<gene>
    <name evidence="1" type="ORF">UFOPK1856_00794</name>
    <name evidence="2" type="ORF">UFOPK4022_00574</name>
</gene>
<name>A0A6J6HYH7_9ZZZZ</name>
<proteinExistence type="predicted"/>
<organism evidence="1">
    <name type="scientific">freshwater metagenome</name>
    <dbReference type="NCBI Taxonomy" id="449393"/>
    <lineage>
        <taxon>unclassified sequences</taxon>
        <taxon>metagenomes</taxon>
        <taxon>ecological metagenomes</taxon>
    </lineage>
</organism>
<dbReference type="AlphaFoldDB" id="A0A6J6HYH7"/>
<reference evidence="1" key="1">
    <citation type="submission" date="2020-05" db="EMBL/GenBank/DDBJ databases">
        <authorList>
            <person name="Chiriac C."/>
            <person name="Salcher M."/>
            <person name="Ghai R."/>
            <person name="Kavagutti S V."/>
        </authorList>
    </citation>
    <scope>NUCLEOTIDE SEQUENCE</scope>
</reference>